<evidence type="ECO:0000313" key="3">
    <source>
        <dbReference type="Proteomes" id="UP000838412"/>
    </source>
</evidence>
<gene>
    <name evidence="2" type="primary">Hypp1605</name>
    <name evidence="2" type="ORF">BLAG_LOCUS14668</name>
</gene>
<reference evidence="2" key="1">
    <citation type="submission" date="2022-01" db="EMBL/GenBank/DDBJ databases">
        <authorList>
            <person name="Braso-Vives M."/>
        </authorList>
    </citation>
    <scope>NUCLEOTIDE SEQUENCE</scope>
</reference>
<dbReference type="EMBL" id="OV696688">
    <property type="protein sequence ID" value="CAH1256159.1"/>
    <property type="molecule type" value="Genomic_DNA"/>
</dbReference>
<evidence type="ECO:0000256" key="1">
    <source>
        <dbReference type="SAM" id="MobiDB-lite"/>
    </source>
</evidence>
<evidence type="ECO:0000313" key="2">
    <source>
        <dbReference type="EMBL" id="CAH1256159.1"/>
    </source>
</evidence>
<name>A0A8K0EP26_BRALA</name>
<protein>
    <submittedName>
        <fullName evidence="2">Hypp1605 protein</fullName>
    </submittedName>
</protein>
<accession>A0A8K0EP26</accession>
<dbReference type="Proteomes" id="UP000838412">
    <property type="component" value="Chromosome 3"/>
</dbReference>
<proteinExistence type="predicted"/>
<dbReference type="AlphaFoldDB" id="A0A8K0EP26"/>
<sequence>MLPTFGTHRTSEEPTGYTSLFHCVNDEYQVTRRANLRNPRSIRTPGDPNLQYKDSMRPKPAVRTPQE</sequence>
<feature type="region of interest" description="Disordered" evidence="1">
    <location>
        <begin position="32"/>
        <end position="67"/>
    </location>
</feature>
<organism evidence="2 3">
    <name type="scientific">Branchiostoma lanceolatum</name>
    <name type="common">Common lancelet</name>
    <name type="synonym">Amphioxus lanceolatum</name>
    <dbReference type="NCBI Taxonomy" id="7740"/>
    <lineage>
        <taxon>Eukaryota</taxon>
        <taxon>Metazoa</taxon>
        <taxon>Chordata</taxon>
        <taxon>Cephalochordata</taxon>
        <taxon>Leptocardii</taxon>
        <taxon>Amphioxiformes</taxon>
        <taxon>Branchiostomatidae</taxon>
        <taxon>Branchiostoma</taxon>
    </lineage>
</organism>
<keyword evidence="3" id="KW-1185">Reference proteome</keyword>